<name>A0A645H0A8_9ZZZZ</name>
<comment type="caution">
    <text evidence="1">The sequence shown here is derived from an EMBL/GenBank/DDBJ whole genome shotgun (WGS) entry which is preliminary data.</text>
</comment>
<gene>
    <name evidence="1" type="ORF">SDC9_176765</name>
</gene>
<dbReference type="EMBL" id="VSSQ01079936">
    <property type="protein sequence ID" value="MPN29313.1"/>
    <property type="molecule type" value="Genomic_DNA"/>
</dbReference>
<protein>
    <submittedName>
        <fullName evidence="1">Uncharacterized protein</fullName>
    </submittedName>
</protein>
<accession>A0A645H0A8</accession>
<reference evidence="1" key="1">
    <citation type="submission" date="2019-08" db="EMBL/GenBank/DDBJ databases">
        <authorList>
            <person name="Kucharzyk K."/>
            <person name="Murdoch R.W."/>
            <person name="Higgins S."/>
            <person name="Loffler F."/>
        </authorList>
    </citation>
    <scope>NUCLEOTIDE SEQUENCE</scope>
</reference>
<sequence>MGVHAEISVRALNLNSEAFDGLIIKPQQKVRVVALAGQHRAIITPNRSTS</sequence>
<organism evidence="1">
    <name type="scientific">bioreactor metagenome</name>
    <dbReference type="NCBI Taxonomy" id="1076179"/>
    <lineage>
        <taxon>unclassified sequences</taxon>
        <taxon>metagenomes</taxon>
        <taxon>ecological metagenomes</taxon>
    </lineage>
</organism>
<evidence type="ECO:0000313" key="1">
    <source>
        <dbReference type="EMBL" id="MPN29313.1"/>
    </source>
</evidence>
<proteinExistence type="predicted"/>
<dbReference type="AlphaFoldDB" id="A0A645H0A8"/>